<evidence type="ECO:0000256" key="7">
    <source>
        <dbReference type="ARBA" id="ARBA00022840"/>
    </source>
</evidence>
<dbReference type="GeneID" id="101262178"/>
<dbReference type="PaxDb" id="4081-Solyc02g070410.1.1"/>
<dbReference type="InterPro" id="IPR042197">
    <property type="entry name" value="Apaf_helical"/>
</dbReference>
<evidence type="ECO:0000256" key="1">
    <source>
        <dbReference type="ARBA" id="ARBA00004170"/>
    </source>
</evidence>
<keyword evidence="7" id="KW-0067">ATP-binding</keyword>
<dbReference type="InterPro" id="IPR055414">
    <property type="entry name" value="LRR_R13L4/SHOC2-like"/>
</dbReference>
<feature type="domain" description="Disease resistance protein winged helix" evidence="11">
    <location>
        <begin position="277"/>
        <end position="347"/>
    </location>
</feature>
<dbReference type="Proteomes" id="UP000004994">
    <property type="component" value="Chromosome 2"/>
</dbReference>
<evidence type="ECO:0000259" key="11">
    <source>
        <dbReference type="Pfam" id="PF23559"/>
    </source>
</evidence>
<dbReference type="GO" id="GO:0016020">
    <property type="term" value="C:membrane"/>
    <property type="evidence" value="ECO:0007669"/>
    <property type="project" value="UniProtKB-SubCell"/>
</dbReference>
<feature type="domain" description="NB-ARC" evidence="10">
    <location>
        <begin position="29"/>
        <end position="190"/>
    </location>
</feature>
<dbReference type="STRING" id="4081.A0A3Q7F2D4"/>
<dbReference type="KEGG" id="sly:101262178"/>
<evidence type="ECO:0000256" key="6">
    <source>
        <dbReference type="ARBA" id="ARBA00022821"/>
    </source>
</evidence>
<evidence type="ECO:0000256" key="8">
    <source>
        <dbReference type="ARBA" id="ARBA00023054"/>
    </source>
</evidence>
<evidence type="ECO:0000256" key="5">
    <source>
        <dbReference type="ARBA" id="ARBA00022741"/>
    </source>
</evidence>
<evidence type="ECO:0000259" key="12">
    <source>
        <dbReference type="Pfam" id="PF23598"/>
    </source>
</evidence>
<dbReference type="Gene3D" id="3.40.50.300">
    <property type="entry name" value="P-loop containing nucleotide triphosphate hydrolases"/>
    <property type="match status" value="1"/>
</dbReference>
<dbReference type="OMA" id="FIKWLHP"/>
<accession>A0A3Q7F2D4</accession>
<keyword evidence="8" id="KW-0175">Coiled coil</keyword>
<name>A0A3Q7F2D4_SOLLC</name>
<dbReference type="SUPFAM" id="SSF52058">
    <property type="entry name" value="L domain-like"/>
    <property type="match status" value="1"/>
</dbReference>
<dbReference type="EnsemblPlants" id="Solyc02g070410.2.1">
    <property type="protein sequence ID" value="Solyc02g070410.2.1"/>
    <property type="gene ID" value="Solyc02g070410.2"/>
</dbReference>
<keyword evidence="5" id="KW-0547">Nucleotide-binding</keyword>
<dbReference type="Gene3D" id="1.10.8.430">
    <property type="entry name" value="Helical domain of apoptotic protease-activating factors"/>
    <property type="match status" value="1"/>
</dbReference>
<reference evidence="13" key="2">
    <citation type="submission" date="2019-01" db="UniProtKB">
        <authorList>
            <consortium name="EnsemblPlants"/>
        </authorList>
    </citation>
    <scope>IDENTIFICATION</scope>
    <source>
        <strain evidence="13">cv. Heinz 1706</strain>
    </source>
</reference>
<dbReference type="AlphaFoldDB" id="A0A3Q7F2D4"/>
<evidence type="ECO:0000259" key="10">
    <source>
        <dbReference type="Pfam" id="PF00931"/>
    </source>
</evidence>
<dbReference type="OrthoDB" id="646178at2759"/>
<comment type="similarity">
    <text evidence="2">Belongs to the disease resistance NB-LRR family.</text>
</comment>
<keyword evidence="9" id="KW-0472">Membrane</keyword>
<dbReference type="GO" id="GO:0005524">
    <property type="term" value="F:ATP binding"/>
    <property type="evidence" value="ECO:0007669"/>
    <property type="project" value="UniProtKB-KW"/>
</dbReference>
<comment type="subcellular location">
    <subcellularLocation>
        <location evidence="1">Membrane</location>
        <topology evidence="1">Peripheral membrane protein</topology>
    </subcellularLocation>
</comment>
<dbReference type="FunFam" id="1.10.10.10:FF:000322">
    <property type="entry name" value="Probable disease resistance protein At1g63360"/>
    <property type="match status" value="1"/>
</dbReference>
<evidence type="ECO:0000313" key="13">
    <source>
        <dbReference type="EnsemblPlants" id="Solyc02g070410.2.1"/>
    </source>
</evidence>
<dbReference type="InterPro" id="IPR036388">
    <property type="entry name" value="WH-like_DNA-bd_sf"/>
</dbReference>
<evidence type="ECO:0000313" key="14">
    <source>
        <dbReference type="Proteomes" id="UP000004994"/>
    </source>
</evidence>
<dbReference type="InterPro" id="IPR032675">
    <property type="entry name" value="LRR_dom_sf"/>
</dbReference>
<dbReference type="InParanoid" id="A0A3Q7F2D4"/>
<dbReference type="PANTHER" id="PTHR23155">
    <property type="entry name" value="DISEASE RESISTANCE PROTEIN RP"/>
    <property type="match status" value="1"/>
</dbReference>
<dbReference type="Gene3D" id="1.10.10.10">
    <property type="entry name" value="Winged helix-like DNA-binding domain superfamily/Winged helix DNA-binding domain"/>
    <property type="match status" value="1"/>
</dbReference>
<dbReference type="PANTHER" id="PTHR23155:SF1228">
    <property type="entry name" value="NB-ARC DOMAIN CONTAINING PROTEIN, EXPRESSED"/>
    <property type="match status" value="1"/>
</dbReference>
<dbReference type="RefSeq" id="XP_004233876.2">
    <property type="nucleotide sequence ID" value="XM_004233828.4"/>
</dbReference>
<evidence type="ECO:0000256" key="4">
    <source>
        <dbReference type="ARBA" id="ARBA00022737"/>
    </source>
</evidence>
<organism evidence="13">
    <name type="scientific">Solanum lycopersicum</name>
    <name type="common">Tomato</name>
    <name type="synonym">Lycopersicon esculentum</name>
    <dbReference type="NCBI Taxonomy" id="4081"/>
    <lineage>
        <taxon>Eukaryota</taxon>
        <taxon>Viridiplantae</taxon>
        <taxon>Streptophyta</taxon>
        <taxon>Embryophyta</taxon>
        <taxon>Tracheophyta</taxon>
        <taxon>Spermatophyta</taxon>
        <taxon>Magnoliopsida</taxon>
        <taxon>eudicotyledons</taxon>
        <taxon>Gunneridae</taxon>
        <taxon>Pentapetalae</taxon>
        <taxon>asterids</taxon>
        <taxon>lamiids</taxon>
        <taxon>Solanales</taxon>
        <taxon>Solanaceae</taxon>
        <taxon>Solanoideae</taxon>
        <taxon>Solaneae</taxon>
        <taxon>Solanum</taxon>
        <taxon>Solanum subgen. Lycopersicon</taxon>
    </lineage>
</organism>
<evidence type="ECO:0000256" key="9">
    <source>
        <dbReference type="ARBA" id="ARBA00023136"/>
    </source>
</evidence>
<dbReference type="Gramene" id="Solyc02g070410.2.1">
    <property type="protein sequence ID" value="Solyc02g070410.2.1"/>
    <property type="gene ID" value="Solyc02g070410.2"/>
</dbReference>
<dbReference type="Gene3D" id="3.80.10.10">
    <property type="entry name" value="Ribonuclease Inhibitor"/>
    <property type="match status" value="1"/>
</dbReference>
<dbReference type="Pfam" id="PF23598">
    <property type="entry name" value="LRR_14"/>
    <property type="match status" value="1"/>
</dbReference>
<dbReference type="InterPro" id="IPR044974">
    <property type="entry name" value="Disease_R_plants"/>
</dbReference>
<gene>
    <name evidence="13" type="primary">LOC101262178</name>
</gene>
<evidence type="ECO:0000256" key="3">
    <source>
        <dbReference type="ARBA" id="ARBA00022614"/>
    </source>
</evidence>
<sequence length="745" mass="85414">MLPITIELLSKSMVIFDEDEQLLMENILGGTDQLGVIAIVGMPGHGKTTLAKKLYRHENIVNRFDVRSWCTCVSKVYDKRKILLELLGYEYEHRVQVEKSVDELIQQVRMCYEKRRYFIVIDDVWSTVVYDELVSLFPNNNSRSRIVITTRLDELVDSSVNYSFCYTHRLSFIAEEKSWLLLRNIVFKQENNCCFREFEEIGKQIAKSCAGLPLAVVLIGGLLARLDKKKGIWTKVAQWLSASAKVAGEAEWYMDIIELSYKHLPSYLKPCFRYFGMFLEDEEVSVNKLMRMWAAEGFVQSDEVRSAEIVAKDYLIDLITSNLVLVAERFPLGDIKSVCLHDLVQDFCLKKAKEENFLLKVDRSHALDPATSNSASDVQRFLVCSKMQHFIKWLHPTQRVHTLRLHAHNINEFYNITDGETNKFILPSGVFSSDLFKLSLTVLDLRNIMIDASALEDITSLIHLRYLSIFGNFSEIPRAISNLTNLETFVARPKSGTLTLPRSIWNMINLKHVYITEAMIHFNSTVEAGKEGVFELEKLESFSKVVIVNGDDICEMCSKAPNLVQLELIVEQWDNLFSSLNCLIYLETLSIYHRGDFPMSGINMMFPQCLKELTLSSCGFSWDEISTIATLHNLEVLNILLSAFTGKKWTVGVGGFLNLRLLKLEHSSIKHWNMFVDSFPCLEQLVLRWCGKLEEIPASFGSMPSLQKIEARACCPSARKSAVKIRNMQRDDMKNLDFKVIMYLD</sequence>
<evidence type="ECO:0000256" key="2">
    <source>
        <dbReference type="ARBA" id="ARBA00008894"/>
    </source>
</evidence>
<dbReference type="Pfam" id="PF23559">
    <property type="entry name" value="WHD_DRP"/>
    <property type="match status" value="1"/>
</dbReference>
<proteinExistence type="inferred from homology"/>
<dbReference type="GO" id="GO:0043531">
    <property type="term" value="F:ADP binding"/>
    <property type="evidence" value="ECO:0007669"/>
    <property type="project" value="InterPro"/>
</dbReference>
<protein>
    <submittedName>
        <fullName evidence="13">Uncharacterized protein</fullName>
    </submittedName>
</protein>
<reference evidence="13" key="1">
    <citation type="journal article" date="2012" name="Nature">
        <title>The tomato genome sequence provides insights into fleshy fruit evolution.</title>
        <authorList>
            <consortium name="Tomato Genome Consortium"/>
        </authorList>
    </citation>
    <scope>NUCLEOTIDE SEQUENCE [LARGE SCALE GENOMIC DNA]</scope>
    <source>
        <strain evidence="13">cv. Heinz 1706</strain>
    </source>
</reference>
<dbReference type="GO" id="GO:0098542">
    <property type="term" value="P:defense response to other organism"/>
    <property type="evidence" value="ECO:0000318"/>
    <property type="project" value="GO_Central"/>
</dbReference>
<keyword evidence="4" id="KW-0677">Repeat</keyword>
<keyword evidence="3" id="KW-0433">Leucine-rich repeat</keyword>
<feature type="domain" description="Disease resistance R13L4/SHOC-2-like LRR" evidence="12">
    <location>
        <begin position="440"/>
        <end position="720"/>
    </location>
</feature>
<dbReference type="SUPFAM" id="SSF52540">
    <property type="entry name" value="P-loop containing nucleoside triphosphate hydrolases"/>
    <property type="match status" value="1"/>
</dbReference>
<dbReference type="InterPro" id="IPR002182">
    <property type="entry name" value="NB-ARC"/>
</dbReference>
<dbReference type="Pfam" id="PF00931">
    <property type="entry name" value="NB-ARC"/>
    <property type="match status" value="1"/>
</dbReference>
<keyword evidence="6" id="KW-0611">Plant defense</keyword>
<dbReference type="InterPro" id="IPR027417">
    <property type="entry name" value="P-loop_NTPase"/>
</dbReference>
<dbReference type="PRINTS" id="PR00364">
    <property type="entry name" value="DISEASERSIST"/>
</dbReference>
<keyword evidence="14" id="KW-1185">Reference proteome</keyword>
<dbReference type="InterPro" id="IPR058922">
    <property type="entry name" value="WHD_DRP"/>
</dbReference>